<keyword evidence="4" id="KW-0028">Amino-acid biosynthesis</keyword>
<dbReference type="EC" id="1.17.1.8" evidence="13"/>
<dbReference type="FunFam" id="3.30.360.10:FF:000037">
    <property type="entry name" value="4-hydroxy-tetrahydrodipicolinate reductase 2, chloroplastic"/>
    <property type="match status" value="1"/>
</dbReference>
<organism evidence="19 20">
    <name type="scientific">Cicer arietinum</name>
    <name type="common">Chickpea</name>
    <name type="synonym">Garbanzo</name>
    <dbReference type="NCBI Taxonomy" id="3827"/>
    <lineage>
        <taxon>Eukaryota</taxon>
        <taxon>Viridiplantae</taxon>
        <taxon>Streptophyta</taxon>
        <taxon>Embryophyta</taxon>
        <taxon>Tracheophyta</taxon>
        <taxon>Spermatophyta</taxon>
        <taxon>Magnoliopsida</taxon>
        <taxon>eudicotyledons</taxon>
        <taxon>Gunneridae</taxon>
        <taxon>Pentapetalae</taxon>
        <taxon>rosids</taxon>
        <taxon>fabids</taxon>
        <taxon>Fabales</taxon>
        <taxon>Fabaceae</taxon>
        <taxon>Papilionoideae</taxon>
        <taxon>50 kb inversion clade</taxon>
        <taxon>NPAAA clade</taxon>
        <taxon>Hologalegina</taxon>
        <taxon>IRL clade</taxon>
        <taxon>Cicereae</taxon>
        <taxon>Cicer</taxon>
    </lineage>
</organism>
<dbReference type="Gene3D" id="3.30.360.10">
    <property type="entry name" value="Dihydrodipicolinate Reductase, domain 2"/>
    <property type="match status" value="1"/>
</dbReference>
<dbReference type="GO" id="GO:0008839">
    <property type="term" value="F:4-hydroxy-tetrahydrodipicolinate reductase"/>
    <property type="evidence" value="ECO:0007669"/>
    <property type="project" value="UniProtKB-EC"/>
</dbReference>
<dbReference type="PANTHER" id="PTHR20836:SF0">
    <property type="entry name" value="4-HYDROXY-TETRAHYDRODIPICOLINATE REDUCTASE 1, CHLOROPLASTIC-RELATED"/>
    <property type="match status" value="1"/>
</dbReference>
<evidence type="ECO:0000256" key="4">
    <source>
        <dbReference type="ARBA" id="ARBA00022605"/>
    </source>
</evidence>
<keyword evidence="11" id="KW-0457">Lysine biosynthesis</keyword>
<dbReference type="AlphaFoldDB" id="A0A1S2YVT5"/>
<evidence type="ECO:0000256" key="1">
    <source>
        <dbReference type="ARBA" id="ARBA00004229"/>
    </source>
</evidence>
<keyword evidence="7" id="KW-0220">Diaminopimelate biosynthesis</keyword>
<dbReference type="KEGG" id="cam:101511603"/>
<dbReference type="CDD" id="cd02274">
    <property type="entry name" value="DHDPR_N"/>
    <property type="match status" value="1"/>
</dbReference>
<dbReference type="STRING" id="3827.A0A1S2YVT5"/>
<comment type="pathway">
    <text evidence="12">Amino-acid biosynthesis; L-lysine biosynthesis via DAP pathway; (S)-tetrahydrodipicolinate from L-aspartate: step 4/4.</text>
</comment>
<sequence>MATFTLKTATNVLHRHHNQLAFFSNGASTRRNFPISQNRRSRLVPKVSMSATTVQTFLEKSAPSTKNTALPIMVNACTGKMGKAVINAAEAAGLHVVPVSFGCEDESGQTFEVSGREFLVHGPSDRESFLESVLDKYPNLIIVDYTIPDAVNGNAELYSKVGVPFVMGTTGGDRDLLHKTVEDSKNYAVISPQMGKQVVAFLAAMEIMAEQFPGAFSGYSLQVLESHQASKVDASGTAKAVISCFNKLGVSFDMDKIQLIRDPKQQVEMVGVPEDHLLGHAFHMYHLTSPDETVSFEFQHNVCGRSIYAEGTVDAVLFLAKKIEAKDPKRIYNMIDVLREGSMR</sequence>
<keyword evidence="10" id="KW-0520">NAD</keyword>
<evidence type="ECO:0000256" key="15">
    <source>
        <dbReference type="ARBA" id="ARBA00049396"/>
    </source>
</evidence>
<dbReference type="GO" id="GO:0070402">
    <property type="term" value="F:NADPH binding"/>
    <property type="evidence" value="ECO:0007669"/>
    <property type="project" value="InterPro"/>
</dbReference>
<evidence type="ECO:0000313" key="19">
    <source>
        <dbReference type="Proteomes" id="UP000087171"/>
    </source>
</evidence>
<keyword evidence="19" id="KW-1185">Reference proteome</keyword>
<reference evidence="19" key="1">
    <citation type="journal article" date="2013" name="Nat. Biotechnol.">
        <title>Draft genome sequence of chickpea (Cicer arietinum) provides a resource for trait improvement.</title>
        <authorList>
            <person name="Varshney R.K."/>
            <person name="Song C."/>
            <person name="Saxena R.K."/>
            <person name="Azam S."/>
            <person name="Yu S."/>
            <person name="Sharpe A.G."/>
            <person name="Cannon S."/>
            <person name="Baek J."/>
            <person name="Rosen B.D."/>
            <person name="Tar'an B."/>
            <person name="Millan T."/>
            <person name="Zhang X."/>
            <person name="Ramsay L.D."/>
            <person name="Iwata A."/>
            <person name="Wang Y."/>
            <person name="Nelson W."/>
            <person name="Farmer A.D."/>
            <person name="Gaur P.M."/>
            <person name="Soderlund C."/>
            <person name="Penmetsa R.V."/>
            <person name="Xu C."/>
            <person name="Bharti A.K."/>
            <person name="He W."/>
            <person name="Winter P."/>
            <person name="Zhao S."/>
            <person name="Hane J.K."/>
            <person name="Carrasquilla-Garcia N."/>
            <person name="Condie J.A."/>
            <person name="Upadhyaya H.D."/>
            <person name="Luo M.C."/>
            <person name="Thudi M."/>
            <person name="Gowda C.L."/>
            <person name="Singh N.P."/>
            <person name="Lichtenzveig J."/>
            <person name="Gali K.K."/>
            <person name="Rubio J."/>
            <person name="Nadarajan N."/>
            <person name="Dolezel J."/>
            <person name="Bansal K.C."/>
            <person name="Xu X."/>
            <person name="Edwards D."/>
            <person name="Zhang G."/>
            <person name="Kahl G."/>
            <person name="Gil J."/>
            <person name="Singh K.B."/>
            <person name="Datta S.K."/>
            <person name="Jackson S.A."/>
            <person name="Wang J."/>
            <person name="Cook D.R."/>
        </authorList>
    </citation>
    <scope>NUCLEOTIDE SEQUENCE [LARGE SCALE GENOMIC DNA]</scope>
    <source>
        <strain evidence="19">cv. CDC Frontier</strain>
    </source>
</reference>
<evidence type="ECO:0000256" key="3">
    <source>
        <dbReference type="ARBA" id="ARBA00022528"/>
    </source>
</evidence>
<name>A0A1S2YVT5_CICAR</name>
<feature type="domain" description="Dihydrodipicolinate reductase C-terminal" evidence="18">
    <location>
        <begin position="198"/>
        <end position="338"/>
    </location>
</feature>
<evidence type="ECO:0000259" key="18">
    <source>
        <dbReference type="Pfam" id="PF05173"/>
    </source>
</evidence>
<evidence type="ECO:0000256" key="2">
    <source>
        <dbReference type="ARBA" id="ARBA00006642"/>
    </source>
</evidence>
<comment type="similarity">
    <text evidence="2">Belongs to the DapB family.</text>
</comment>
<dbReference type="Pfam" id="PF05173">
    <property type="entry name" value="DapB_C"/>
    <property type="match status" value="1"/>
</dbReference>
<dbReference type="Gene3D" id="3.40.50.720">
    <property type="entry name" value="NAD(P)-binding Rossmann-like Domain"/>
    <property type="match status" value="1"/>
</dbReference>
<evidence type="ECO:0000256" key="16">
    <source>
        <dbReference type="ARBA" id="ARBA00057936"/>
    </source>
</evidence>
<dbReference type="GO" id="GO:0009570">
    <property type="term" value="C:chloroplast stroma"/>
    <property type="evidence" value="ECO:0007669"/>
    <property type="project" value="TreeGrafter"/>
</dbReference>
<reference evidence="20" key="2">
    <citation type="submission" date="2025-08" db="UniProtKB">
        <authorList>
            <consortium name="RefSeq"/>
        </authorList>
    </citation>
    <scope>IDENTIFICATION</scope>
    <source>
        <tissue evidence="20">Etiolated seedlings</tissue>
    </source>
</reference>
<dbReference type="PaxDb" id="3827-XP_004510718.1"/>
<keyword evidence="5" id="KW-0934">Plastid</keyword>
<evidence type="ECO:0000313" key="20">
    <source>
        <dbReference type="RefSeq" id="XP_004510719.1"/>
    </source>
</evidence>
<evidence type="ECO:0000259" key="17">
    <source>
        <dbReference type="Pfam" id="PF01113"/>
    </source>
</evidence>
<evidence type="ECO:0000256" key="7">
    <source>
        <dbReference type="ARBA" id="ARBA00022915"/>
    </source>
</evidence>
<comment type="function">
    <text evidence="16">Catalyzes the conversion of 4-hydroxy-tetrahydrodipicolinate (HTPA) to tetrahydrodipicolinate.</text>
</comment>
<dbReference type="RefSeq" id="XP_004510719.1">
    <property type="nucleotide sequence ID" value="XM_004510662.3"/>
</dbReference>
<dbReference type="NCBIfam" id="TIGR02130">
    <property type="entry name" value="dapB_plant"/>
    <property type="match status" value="1"/>
</dbReference>
<keyword evidence="3" id="KW-0150">Chloroplast</keyword>
<evidence type="ECO:0000256" key="10">
    <source>
        <dbReference type="ARBA" id="ARBA00023027"/>
    </source>
</evidence>
<comment type="catalytic activity">
    <reaction evidence="14">
        <text>(S)-2,3,4,5-tetrahydrodipicolinate + NADP(+) + H2O = (2S,4S)-4-hydroxy-2,3,4,5-tetrahydrodipicolinate + NADPH + H(+)</text>
        <dbReference type="Rhea" id="RHEA:35331"/>
        <dbReference type="ChEBI" id="CHEBI:15377"/>
        <dbReference type="ChEBI" id="CHEBI:15378"/>
        <dbReference type="ChEBI" id="CHEBI:16845"/>
        <dbReference type="ChEBI" id="CHEBI:57783"/>
        <dbReference type="ChEBI" id="CHEBI:58349"/>
        <dbReference type="ChEBI" id="CHEBI:67139"/>
        <dbReference type="EC" id="1.17.1.8"/>
    </reaction>
</comment>
<dbReference type="PANTHER" id="PTHR20836">
    <property type="entry name" value="DIHYDRODIPICOLINATE REDUCTASE"/>
    <property type="match status" value="1"/>
</dbReference>
<proteinExistence type="inferred from homology"/>
<accession>A0A1S2YVT5</accession>
<dbReference type="InterPro" id="IPR022663">
    <property type="entry name" value="DapB_C"/>
</dbReference>
<evidence type="ECO:0000256" key="9">
    <source>
        <dbReference type="ARBA" id="ARBA00023002"/>
    </source>
</evidence>
<dbReference type="Proteomes" id="UP000087171">
    <property type="component" value="Chromosome Ca7"/>
</dbReference>
<dbReference type="GeneID" id="101511603"/>
<dbReference type="InterPro" id="IPR023940">
    <property type="entry name" value="DHDPR_bac"/>
</dbReference>
<keyword evidence="8" id="KW-0809">Transit peptide</keyword>
<dbReference type="eggNOG" id="ENOG502QPSY">
    <property type="taxonomic scope" value="Eukaryota"/>
</dbReference>
<evidence type="ECO:0000256" key="6">
    <source>
        <dbReference type="ARBA" id="ARBA00022857"/>
    </source>
</evidence>
<dbReference type="GO" id="GO:0019877">
    <property type="term" value="P:diaminopimelate biosynthetic process"/>
    <property type="evidence" value="ECO:0007669"/>
    <property type="project" value="UniProtKB-KW"/>
</dbReference>
<evidence type="ECO:0000256" key="8">
    <source>
        <dbReference type="ARBA" id="ARBA00022946"/>
    </source>
</evidence>
<evidence type="ECO:0000256" key="11">
    <source>
        <dbReference type="ARBA" id="ARBA00023154"/>
    </source>
</evidence>
<dbReference type="InterPro" id="IPR011859">
    <property type="entry name" value="Dihydrodipicolinate_Rdtase_pln"/>
</dbReference>
<evidence type="ECO:0000256" key="13">
    <source>
        <dbReference type="ARBA" id="ARBA00038983"/>
    </source>
</evidence>
<evidence type="ECO:0000256" key="14">
    <source>
        <dbReference type="ARBA" id="ARBA00049080"/>
    </source>
</evidence>
<dbReference type="Pfam" id="PF01113">
    <property type="entry name" value="DapB_N"/>
    <property type="match status" value="1"/>
</dbReference>
<comment type="catalytic activity">
    <reaction evidence="15">
        <text>(S)-2,3,4,5-tetrahydrodipicolinate + NAD(+) + H2O = (2S,4S)-4-hydroxy-2,3,4,5-tetrahydrodipicolinate + NADH + H(+)</text>
        <dbReference type="Rhea" id="RHEA:35323"/>
        <dbReference type="ChEBI" id="CHEBI:15377"/>
        <dbReference type="ChEBI" id="CHEBI:15378"/>
        <dbReference type="ChEBI" id="CHEBI:16845"/>
        <dbReference type="ChEBI" id="CHEBI:57540"/>
        <dbReference type="ChEBI" id="CHEBI:57945"/>
        <dbReference type="ChEBI" id="CHEBI:67139"/>
        <dbReference type="EC" id="1.17.1.8"/>
    </reaction>
</comment>
<evidence type="ECO:0000256" key="5">
    <source>
        <dbReference type="ARBA" id="ARBA00022640"/>
    </source>
</evidence>
<evidence type="ECO:0000256" key="12">
    <source>
        <dbReference type="ARBA" id="ARBA00037922"/>
    </source>
</evidence>
<keyword evidence="6" id="KW-0521">NADP</keyword>
<protein>
    <recommendedName>
        <fullName evidence="13">4-hydroxy-tetrahydrodipicolinate reductase</fullName>
        <ecNumber evidence="13">1.17.1.8</ecNumber>
    </recommendedName>
</protein>
<dbReference type="OrthoDB" id="10259487at2759"/>
<dbReference type="InterPro" id="IPR036291">
    <property type="entry name" value="NAD(P)-bd_dom_sf"/>
</dbReference>
<dbReference type="GO" id="GO:0009089">
    <property type="term" value="P:lysine biosynthetic process via diaminopimelate"/>
    <property type="evidence" value="ECO:0007669"/>
    <property type="project" value="InterPro"/>
</dbReference>
<dbReference type="SUPFAM" id="SSF51735">
    <property type="entry name" value="NAD(P)-binding Rossmann-fold domains"/>
    <property type="match status" value="1"/>
</dbReference>
<feature type="domain" description="Dihydrodipicolinate reductase N-terminal" evidence="17">
    <location>
        <begin position="71"/>
        <end position="193"/>
    </location>
</feature>
<dbReference type="FunFam" id="3.40.50.720:FF:000264">
    <property type="entry name" value="4-hydroxy-tetrahydrodipicolinate reductase 2 chloroplastic"/>
    <property type="match status" value="1"/>
</dbReference>
<comment type="subcellular location">
    <subcellularLocation>
        <location evidence="1">Plastid</location>
        <location evidence="1">Chloroplast</location>
    </subcellularLocation>
</comment>
<gene>
    <name evidence="20" type="primary">LOC101511603</name>
</gene>
<dbReference type="InterPro" id="IPR000846">
    <property type="entry name" value="DapB_N"/>
</dbReference>
<keyword evidence="9" id="KW-0560">Oxidoreductase</keyword>